<keyword evidence="4 8" id="KW-0808">Transferase</keyword>
<protein>
    <recommendedName>
        <fullName evidence="8">Glycosyltransferase family 92 protein</fullName>
        <ecNumber evidence="8">2.4.1.-</ecNumber>
    </recommendedName>
</protein>
<dbReference type="PANTHER" id="PTHR21461">
    <property type="entry name" value="GLYCOSYLTRANSFERASE FAMILY 92 PROTEIN"/>
    <property type="match status" value="1"/>
</dbReference>
<keyword evidence="6" id="KW-1133">Transmembrane helix</keyword>
<dbReference type="GO" id="GO:0016020">
    <property type="term" value="C:membrane"/>
    <property type="evidence" value="ECO:0007669"/>
    <property type="project" value="UniProtKB-SubCell"/>
</dbReference>
<comment type="caution">
    <text evidence="9">The sequence shown here is derived from an EMBL/GenBank/DDBJ whole genome shotgun (WGS) entry which is preliminary data.</text>
</comment>
<proteinExistence type="inferred from homology"/>
<dbReference type="InterPro" id="IPR008166">
    <property type="entry name" value="Glyco_transf_92"/>
</dbReference>
<evidence type="ECO:0000256" key="8">
    <source>
        <dbReference type="RuleBase" id="RU366017"/>
    </source>
</evidence>
<comment type="subcellular location">
    <subcellularLocation>
        <location evidence="1">Membrane</location>
        <topology evidence="1">Single-pass membrane protein</topology>
    </subcellularLocation>
</comment>
<dbReference type="EMBL" id="JARKIK010000078">
    <property type="protein sequence ID" value="KAK8726723.1"/>
    <property type="molecule type" value="Genomic_DNA"/>
</dbReference>
<sequence>MNASMKMQLLLVSMVLVVVLTTITLLFYSVLLNSLIPITPRLAIYKAVKLKQENEYQVLVGSAIESQFYTLVVHNCTSNVTLTHVQWNNNYWQKVGDSRIYLYSSFYDARYIYSSMQYHYVRVIGMSLGKIQENESYFCNMWYKEMQDPIVVEADASEVWMPLWNRRPDPKTYHTYLFTCPVPLKLRDSHLYPNFVSLSSRACDNVTTKLPIQKEGFSEFVHRKIKKKYAVCVKGMDFEDDLSLKIIEWLELLYILGADKVFIYKYMVHRNVEKVLDYYENEGKVKVLPLTLPGEQPNEPKLRSLYLKKSMWQKRRNELVPYNDCLYRNVYLYDYVIPLDIDEVVIPVKDYTWSDMFETFQREKPHAFAKYASFSAQNAYFLDVFNITYNPKVPEYFHMVHRTIRSANFSIFGHSVKSFVSTKNSRTVFNHYALQPLYSSMKTNMVLNTSLVQMNHYKKRCPRELYSQCKSKFLRYTVRDNIIDKYVKELLFKVEAAIQNIKILV</sequence>
<keyword evidence="10" id="KW-1185">Reference proteome</keyword>
<evidence type="ECO:0000256" key="5">
    <source>
        <dbReference type="ARBA" id="ARBA00022692"/>
    </source>
</evidence>
<evidence type="ECO:0000256" key="7">
    <source>
        <dbReference type="ARBA" id="ARBA00023136"/>
    </source>
</evidence>
<name>A0AAW0WGA2_CHEQU</name>
<evidence type="ECO:0000256" key="3">
    <source>
        <dbReference type="ARBA" id="ARBA00022676"/>
    </source>
</evidence>
<organism evidence="9 10">
    <name type="scientific">Cherax quadricarinatus</name>
    <name type="common">Australian red claw crayfish</name>
    <dbReference type="NCBI Taxonomy" id="27406"/>
    <lineage>
        <taxon>Eukaryota</taxon>
        <taxon>Metazoa</taxon>
        <taxon>Ecdysozoa</taxon>
        <taxon>Arthropoda</taxon>
        <taxon>Crustacea</taxon>
        <taxon>Multicrustacea</taxon>
        <taxon>Malacostraca</taxon>
        <taxon>Eumalacostraca</taxon>
        <taxon>Eucarida</taxon>
        <taxon>Decapoda</taxon>
        <taxon>Pleocyemata</taxon>
        <taxon>Astacidea</taxon>
        <taxon>Parastacoidea</taxon>
        <taxon>Parastacidae</taxon>
        <taxon>Cherax</taxon>
    </lineage>
</organism>
<dbReference type="Pfam" id="PF01697">
    <property type="entry name" value="Glyco_transf_92"/>
    <property type="match status" value="1"/>
</dbReference>
<gene>
    <name evidence="9" type="ORF">OTU49_010022</name>
</gene>
<comment type="similarity">
    <text evidence="2 8">Belongs to the glycosyltransferase 92 family.</text>
</comment>
<evidence type="ECO:0000256" key="2">
    <source>
        <dbReference type="ARBA" id="ARBA00007647"/>
    </source>
</evidence>
<accession>A0AAW0WGA2</accession>
<dbReference type="GO" id="GO:0016757">
    <property type="term" value="F:glycosyltransferase activity"/>
    <property type="evidence" value="ECO:0007669"/>
    <property type="project" value="UniProtKB-UniRule"/>
</dbReference>
<reference evidence="9 10" key="1">
    <citation type="journal article" date="2024" name="BMC Genomics">
        <title>Genome assembly of redclaw crayfish (Cherax quadricarinatus) provides insights into its immune adaptation and hypoxia tolerance.</title>
        <authorList>
            <person name="Liu Z."/>
            <person name="Zheng J."/>
            <person name="Li H."/>
            <person name="Fang K."/>
            <person name="Wang S."/>
            <person name="He J."/>
            <person name="Zhou D."/>
            <person name="Weng S."/>
            <person name="Chi M."/>
            <person name="Gu Z."/>
            <person name="He J."/>
            <person name="Li F."/>
            <person name="Wang M."/>
        </authorList>
    </citation>
    <scope>NUCLEOTIDE SEQUENCE [LARGE SCALE GENOMIC DNA]</scope>
    <source>
        <strain evidence="9">ZL_2023a</strain>
    </source>
</reference>
<dbReference type="Proteomes" id="UP001445076">
    <property type="component" value="Unassembled WGS sequence"/>
</dbReference>
<evidence type="ECO:0000313" key="9">
    <source>
        <dbReference type="EMBL" id="KAK8726723.1"/>
    </source>
</evidence>
<evidence type="ECO:0000256" key="6">
    <source>
        <dbReference type="ARBA" id="ARBA00022989"/>
    </source>
</evidence>
<keyword evidence="7" id="KW-0472">Membrane</keyword>
<evidence type="ECO:0000256" key="4">
    <source>
        <dbReference type="ARBA" id="ARBA00022679"/>
    </source>
</evidence>
<evidence type="ECO:0000313" key="10">
    <source>
        <dbReference type="Proteomes" id="UP001445076"/>
    </source>
</evidence>
<dbReference type="GO" id="GO:0005737">
    <property type="term" value="C:cytoplasm"/>
    <property type="evidence" value="ECO:0007669"/>
    <property type="project" value="TreeGrafter"/>
</dbReference>
<evidence type="ECO:0000256" key="1">
    <source>
        <dbReference type="ARBA" id="ARBA00004167"/>
    </source>
</evidence>
<keyword evidence="5" id="KW-0812">Transmembrane</keyword>
<dbReference type="EC" id="2.4.1.-" evidence="8"/>
<dbReference type="AlphaFoldDB" id="A0AAW0WGA2"/>
<dbReference type="PANTHER" id="PTHR21461:SF69">
    <property type="entry name" value="GLYCOSYLTRANSFERASE FAMILY 92 PROTEIN"/>
    <property type="match status" value="1"/>
</dbReference>
<keyword evidence="3 8" id="KW-0328">Glycosyltransferase</keyword>